<sequence>MALKAFDLVSVLDRVDLKIDCFEASGNDLYLGSDESIVVHYLVEERTHDGTGKIFYSTNKISQKNLGTKKTVVQLKTASALGRLMVLSDGNLYLLDADVLNTIGSGPKMKNVSVFCVNENPNTLDPFTVQLCVGKRRCIQICSLHEDRVSFLKELSTPEPINIAMDGNYVCVAGQGHYCVFNVESGSSQDLFPYDAASTYPHVKRIAKEEFLLAGPGNLGMFVTAAGISERPPIQWTEGISAVSYYHPYIITITNQFIRVYSLIDQQHKQTLSFSGGELVGNFDGQLYVAANSCVSCLMPQPWTMQVQTLMDSERVEEAVELAEHSGAVGMSQEQYHQLFRTLLQKAGFIKLAHGVYDQAQEYFLRGSVDVREVISLYPGLMPDSVEFMRAQPPLHHLADIAQAMHGDQTKIEEAKSFLSNYLLHLRTLGEPITYRMEVDTAIIKLHAEKKSANLLLFLDCGDIVCNLPECIRWLETHQQFSVLAKLYSAADPNVVWRYSDFVLDRNPLEGVRVFTETKATLDPSRVLQILQRYPEARLGFLHHLIDTKKLQDEKYHTELVLHYVDEAVRLINEGPTSVEQLEEVRGKLQDLLTSSCHYQPQPVLSRMQGTSLHVETAAVFGRYLPNYNSSLLLGAALKVVAITEEASRGSEDDIELASAIELLSVHAGDLEVSAVLALLPPTWSLSIVHHYLRAALRTSLHQSRIKRIQQTLVRSENLQQKFILYKLNKDIGPIPLAANRICCVCNRGFSSCEFTIYPNGVMAHPACAPNPSVCPLTGTVFQVSHDSATKPGTKKQFSR</sequence>
<dbReference type="Proteomes" id="UP000747542">
    <property type="component" value="Unassembled WGS sequence"/>
</dbReference>
<evidence type="ECO:0000313" key="6">
    <source>
        <dbReference type="EMBL" id="KAG7163807.1"/>
    </source>
</evidence>
<dbReference type="GO" id="GO:0016020">
    <property type="term" value="C:membrane"/>
    <property type="evidence" value="ECO:0007669"/>
    <property type="project" value="TreeGrafter"/>
</dbReference>
<proteinExistence type="predicted"/>
<evidence type="ECO:0000256" key="1">
    <source>
        <dbReference type="ARBA" id="ARBA00004496"/>
    </source>
</evidence>
<dbReference type="GO" id="GO:0034058">
    <property type="term" value="P:endosomal vesicle fusion"/>
    <property type="evidence" value="ECO:0007669"/>
    <property type="project" value="TreeGrafter"/>
</dbReference>
<protein>
    <submittedName>
        <fullName evidence="6">Transforming growth factor-beta receptor-associated protein 1-like</fullName>
    </submittedName>
</protein>
<dbReference type="InterPro" id="IPR032914">
    <property type="entry name" value="Vam6/VPS39/TRAP1"/>
</dbReference>
<comment type="subcellular location">
    <subcellularLocation>
        <location evidence="1">Cytoplasm</location>
    </subcellularLocation>
</comment>
<keyword evidence="2" id="KW-0813">Transport</keyword>
<reference evidence="6" key="1">
    <citation type="journal article" date="2021" name="Sci. Adv.">
        <title>The American lobster genome reveals insights on longevity, neural, and immune adaptations.</title>
        <authorList>
            <person name="Polinski J.M."/>
            <person name="Zimin A.V."/>
            <person name="Clark K.F."/>
            <person name="Kohn A.B."/>
            <person name="Sadowski N."/>
            <person name="Timp W."/>
            <person name="Ptitsyn A."/>
            <person name="Khanna P."/>
            <person name="Romanova D.Y."/>
            <person name="Williams P."/>
            <person name="Greenwood S.J."/>
            <person name="Moroz L.L."/>
            <person name="Walt D.R."/>
            <person name="Bodnar A.G."/>
        </authorList>
    </citation>
    <scope>NUCLEOTIDE SEQUENCE</scope>
    <source>
        <strain evidence="6">GMGI-L3</strain>
    </source>
</reference>
<dbReference type="PROSITE" id="PS50219">
    <property type="entry name" value="CNH"/>
    <property type="match status" value="1"/>
</dbReference>
<keyword evidence="7" id="KW-1185">Reference proteome</keyword>
<organism evidence="6 7">
    <name type="scientific">Homarus americanus</name>
    <name type="common">American lobster</name>
    <dbReference type="NCBI Taxonomy" id="6706"/>
    <lineage>
        <taxon>Eukaryota</taxon>
        <taxon>Metazoa</taxon>
        <taxon>Ecdysozoa</taxon>
        <taxon>Arthropoda</taxon>
        <taxon>Crustacea</taxon>
        <taxon>Multicrustacea</taxon>
        <taxon>Malacostraca</taxon>
        <taxon>Eumalacostraca</taxon>
        <taxon>Eucarida</taxon>
        <taxon>Decapoda</taxon>
        <taxon>Pleocyemata</taxon>
        <taxon>Astacidea</taxon>
        <taxon>Nephropoidea</taxon>
        <taxon>Nephropidae</taxon>
        <taxon>Homarus</taxon>
    </lineage>
</organism>
<dbReference type="GO" id="GO:0015031">
    <property type="term" value="P:protein transport"/>
    <property type="evidence" value="ECO:0007669"/>
    <property type="project" value="UniProtKB-KW"/>
</dbReference>
<dbReference type="GO" id="GO:0006914">
    <property type="term" value="P:autophagy"/>
    <property type="evidence" value="ECO:0007669"/>
    <property type="project" value="TreeGrafter"/>
</dbReference>
<dbReference type="PANTHER" id="PTHR12894">
    <property type="entry name" value="CNH DOMAIN CONTAINING"/>
    <property type="match status" value="1"/>
</dbReference>
<evidence type="ECO:0000259" key="5">
    <source>
        <dbReference type="PROSITE" id="PS50219"/>
    </source>
</evidence>
<dbReference type="Pfam" id="PF00780">
    <property type="entry name" value="CNH"/>
    <property type="match status" value="1"/>
</dbReference>
<evidence type="ECO:0000256" key="4">
    <source>
        <dbReference type="ARBA" id="ARBA00022927"/>
    </source>
</evidence>
<dbReference type="InterPro" id="IPR036322">
    <property type="entry name" value="WD40_repeat_dom_sf"/>
</dbReference>
<gene>
    <name evidence="6" type="primary">Tgfbrap1-L</name>
    <name evidence="6" type="ORF">Hamer_G023608</name>
</gene>
<comment type="caution">
    <text evidence="6">The sequence shown here is derived from an EMBL/GenBank/DDBJ whole genome shotgun (WGS) entry which is preliminary data.</text>
</comment>
<evidence type="ECO:0000313" key="7">
    <source>
        <dbReference type="Proteomes" id="UP000747542"/>
    </source>
</evidence>
<keyword evidence="4" id="KW-0653">Protein transport</keyword>
<accession>A0A8J5MUI1</accession>
<dbReference type="AlphaFoldDB" id="A0A8J5MUI1"/>
<dbReference type="InterPro" id="IPR001180">
    <property type="entry name" value="CNH_dom"/>
</dbReference>
<name>A0A8J5MUI1_HOMAM</name>
<dbReference type="GO" id="GO:0005737">
    <property type="term" value="C:cytoplasm"/>
    <property type="evidence" value="ECO:0007669"/>
    <property type="project" value="UniProtKB-SubCell"/>
</dbReference>
<dbReference type="EMBL" id="JAHLQT010026219">
    <property type="protein sequence ID" value="KAG7163807.1"/>
    <property type="molecule type" value="Genomic_DNA"/>
</dbReference>
<evidence type="ECO:0000256" key="2">
    <source>
        <dbReference type="ARBA" id="ARBA00022448"/>
    </source>
</evidence>
<feature type="domain" description="CNH" evidence="5">
    <location>
        <begin position="16"/>
        <end position="287"/>
    </location>
</feature>
<dbReference type="SUPFAM" id="SSF50978">
    <property type="entry name" value="WD40 repeat-like"/>
    <property type="match status" value="1"/>
</dbReference>
<evidence type="ECO:0000256" key="3">
    <source>
        <dbReference type="ARBA" id="ARBA00022490"/>
    </source>
</evidence>
<dbReference type="PANTHER" id="PTHR12894:SF27">
    <property type="entry name" value="TRANSFORMING GROWTH FACTOR-BETA RECEPTOR-ASSOCIATED PROTEIN 1"/>
    <property type="match status" value="1"/>
</dbReference>
<keyword evidence="6" id="KW-0675">Receptor</keyword>
<keyword evidence="3" id="KW-0963">Cytoplasm</keyword>